<feature type="non-terminal residue" evidence="1">
    <location>
        <position position="1"/>
    </location>
</feature>
<evidence type="ECO:0000313" key="1">
    <source>
        <dbReference type="EMBL" id="CEK61690.1"/>
    </source>
</evidence>
<proteinExistence type="predicted"/>
<gene>
    <name evidence="1" type="primary">ORF42956</name>
</gene>
<sequence length="82" mass="9340">EDSLAGHASQIAVFHISDTANFFHHSFPCCSWSSFLSSPLWAVHVKPVFAGIVKDKLYNRTLGKKDERKTTKKVVRWHSQNL</sequence>
<reference evidence="1" key="1">
    <citation type="submission" date="2014-12" db="EMBL/GenBank/DDBJ databases">
        <title>Insight into the proteome of Arion vulgaris.</title>
        <authorList>
            <person name="Aradska J."/>
            <person name="Bulat T."/>
            <person name="Smidak R."/>
            <person name="Sarate P."/>
            <person name="Gangsoo J."/>
            <person name="Sialana F."/>
            <person name="Bilban M."/>
            <person name="Lubec G."/>
        </authorList>
    </citation>
    <scope>NUCLEOTIDE SEQUENCE</scope>
    <source>
        <tissue evidence="1">Skin</tissue>
    </source>
</reference>
<dbReference type="EMBL" id="HACG01014825">
    <property type="protein sequence ID" value="CEK61690.1"/>
    <property type="molecule type" value="Transcribed_RNA"/>
</dbReference>
<name>A0A0B6Z1W3_9EUPU</name>
<protein>
    <submittedName>
        <fullName evidence="1">Uncharacterized protein</fullName>
    </submittedName>
</protein>
<accession>A0A0B6Z1W3</accession>
<organism evidence="1">
    <name type="scientific">Arion vulgaris</name>
    <dbReference type="NCBI Taxonomy" id="1028688"/>
    <lineage>
        <taxon>Eukaryota</taxon>
        <taxon>Metazoa</taxon>
        <taxon>Spiralia</taxon>
        <taxon>Lophotrochozoa</taxon>
        <taxon>Mollusca</taxon>
        <taxon>Gastropoda</taxon>
        <taxon>Heterobranchia</taxon>
        <taxon>Euthyneura</taxon>
        <taxon>Panpulmonata</taxon>
        <taxon>Eupulmonata</taxon>
        <taxon>Stylommatophora</taxon>
        <taxon>Helicina</taxon>
        <taxon>Arionoidea</taxon>
        <taxon>Arionidae</taxon>
        <taxon>Arion</taxon>
    </lineage>
</organism>
<feature type="non-terminal residue" evidence="1">
    <location>
        <position position="82"/>
    </location>
</feature>
<dbReference type="AlphaFoldDB" id="A0A0B6Z1W3"/>